<dbReference type="PROSITE" id="PS51007">
    <property type="entry name" value="CYTC"/>
    <property type="match status" value="2"/>
</dbReference>
<evidence type="ECO:0000256" key="2">
    <source>
        <dbReference type="ARBA" id="ARBA00022617"/>
    </source>
</evidence>
<dbReference type="Proteomes" id="UP000420562">
    <property type="component" value="Unassembled WGS sequence"/>
</dbReference>
<keyword evidence="2 6" id="KW-0349">Heme</keyword>
<keyword evidence="3 6" id="KW-0479">Metal-binding</keyword>
<gene>
    <name evidence="8" type="ORF">F6V25_15180</name>
</gene>
<accession>A0A7J4ZM54</accession>
<keyword evidence="9" id="KW-1185">Reference proteome</keyword>
<evidence type="ECO:0000256" key="6">
    <source>
        <dbReference type="PROSITE-ProRule" id="PRU00433"/>
    </source>
</evidence>
<dbReference type="GO" id="GO:0009055">
    <property type="term" value="F:electron transfer activity"/>
    <property type="evidence" value="ECO:0007669"/>
    <property type="project" value="InterPro"/>
</dbReference>
<dbReference type="Gene3D" id="1.10.760.10">
    <property type="entry name" value="Cytochrome c-like domain"/>
    <property type="match status" value="2"/>
</dbReference>
<dbReference type="InterPro" id="IPR036909">
    <property type="entry name" value="Cyt_c-like_dom_sf"/>
</dbReference>
<dbReference type="Pfam" id="PF13442">
    <property type="entry name" value="Cytochrome_CBB3"/>
    <property type="match status" value="1"/>
</dbReference>
<evidence type="ECO:0000256" key="4">
    <source>
        <dbReference type="ARBA" id="ARBA00022982"/>
    </source>
</evidence>
<dbReference type="Pfam" id="PF00034">
    <property type="entry name" value="Cytochrom_C"/>
    <property type="match status" value="1"/>
</dbReference>
<evidence type="ECO:0000313" key="9">
    <source>
        <dbReference type="Proteomes" id="UP000420562"/>
    </source>
</evidence>
<dbReference type="InterPro" id="IPR009056">
    <property type="entry name" value="Cyt_c-like_dom"/>
</dbReference>
<dbReference type="EMBL" id="VZQZ01000011">
    <property type="protein sequence ID" value="KAB0663774.1"/>
    <property type="molecule type" value="Genomic_DNA"/>
</dbReference>
<sequence>MTKKIAFWIFLLGTLSSAVLFLGLTVDTHRQVAALSHADKLSENVVAGKRAFEKYNCNDCHTILGFGGYYAPDLTKVVQRVGEDGIRYRVKHPELAFANSVRKMPQQHVSEVEIESLVAFFNWVGEIDNGDWPPQDSKKRLSRSEQRLSLGATVSPGAAVFQTKGCMNCHSLHGVGGTFGPVLDTIGRTLTSEQIEQYILNPKSVNPNAKMPPQNGLSDRERDEVAKFLGNLK</sequence>
<dbReference type="PANTHER" id="PTHR37823:SF1">
    <property type="entry name" value="CYTOCHROME C-553-LIKE"/>
    <property type="match status" value="1"/>
</dbReference>
<organism evidence="8 9">
    <name type="scientific">Oryzomonas japonica</name>
    <dbReference type="NCBI Taxonomy" id="2603858"/>
    <lineage>
        <taxon>Bacteria</taxon>
        <taxon>Pseudomonadati</taxon>
        <taxon>Thermodesulfobacteriota</taxon>
        <taxon>Desulfuromonadia</taxon>
        <taxon>Geobacterales</taxon>
        <taxon>Geobacteraceae</taxon>
        <taxon>Oryzomonas</taxon>
    </lineage>
</organism>
<protein>
    <submittedName>
        <fullName evidence="8">C-type cytochrome</fullName>
    </submittedName>
</protein>
<keyword evidence="1" id="KW-0813">Transport</keyword>
<dbReference type="RefSeq" id="WP_151129469.1">
    <property type="nucleotide sequence ID" value="NZ_VZQZ01000011.1"/>
</dbReference>
<comment type="caution">
    <text evidence="8">The sequence shown here is derived from an EMBL/GenBank/DDBJ whole genome shotgun (WGS) entry which is preliminary data.</text>
</comment>
<proteinExistence type="predicted"/>
<evidence type="ECO:0000256" key="1">
    <source>
        <dbReference type="ARBA" id="ARBA00022448"/>
    </source>
</evidence>
<keyword evidence="5 6" id="KW-0408">Iron</keyword>
<dbReference type="PANTHER" id="PTHR37823">
    <property type="entry name" value="CYTOCHROME C-553-LIKE"/>
    <property type="match status" value="1"/>
</dbReference>
<evidence type="ECO:0000313" key="8">
    <source>
        <dbReference type="EMBL" id="KAB0663774.1"/>
    </source>
</evidence>
<evidence type="ECO:0000259" key="7">
    <source>
        <dbReference type="PROSITE" id="PS51007"/>
    </source>
</evidence>
<reference evidence="8 9" key="1">
    <citation type="submission" date="2019-09" db="EMBL/GenBank/DDBJ databases">
        <title>Geobacter sp. Red96, a novel strain isolated from paddy soil.</title>
        <authorList>
            <person name="Xu Z."/>
            <person name="Masuda Y."/>
            <person name="Itoh H."/>
            <person name="Senoo K."/>
        </authorList>
    </citation>
    <scope>NUCLEOTIDE SEQUENCE [LARGE SCALE GENOMIC DNA]</scope>
    <source>
        <strain evidence="8 9">Red96</strain>
    </source>
</reference>
<evidence type="ECO:0000256" key="5">
    <source>
        <dbReference type="ARBA" id="ARBA00023004"/>
    </source>
</evidence>
<keyword evidence="4" id="KW-0249">Electron transport</keyword>
<evidence type="ECO:0000256" key="3">
    <source>
        <dbReference type="ARBA" id="ARBA00022723"/>
    </source>
</evidence>
<dbReference type="InterPro" id="IPR051811">
    <property type="entry name" value="Cytochrome_c550/c551-like"/>
</dbReference>
<dbReference type="GO" id="GO:0046872">
    <property type="term" value="F:metal ion binding"/>
    <property type="evidence" value="ECO:0007669"/>
    <property type="project" value="UniProtKB-KW"/>
</dbReference>
<dbReference type="AlphaFoldDB" id="A0A7J4ZM54"/>
<dbReference type="SUPFAM" id="SSF46626">
    <property type="entry name" value="Cytochrome c"/>
    <property type="match status" value="2"/>
</dbReference>
<name>A0A7J4ZM54_9BACT</name>
<dbReference type="GO" id="GO:0020037">
    <property type="term" value="F:heme binding"/>
    <property type="evidence" value="ECO:0007669"/>
    <property type="project" value="InterPro"/>
</dbReference>
<feature type="domain" description="Cytochrome c" evidence="7">
    <location>
        <begin position="43"/>
        <end position="125"/>
    </location>
</feature>
<feature type="domain" description="Cytochrome c" evidence="7">
    <location>
        <begin position="152"/>
        <end position="233"/>
    </location>
</feature>